<protein>
    <recommendedName>
        <fullName evidence="5">Probable membrane transporter protein</fullName>
    </recommendedName>
</protein>
<evidence type="ECO:0000256" key="1">
    <source>
        <dbReference type="ARBA" id="ARBA00004141"/>
    </source>
</evidence>
<dbReference type="EMBL" id="QLMC01000010">
    <property type="protein sequence ID" value="RAJ91013.1"/>
    <property type="molecule type" value="Genomic_DNA"/>
</dbReference>
<keyword evidence="7" id="KW-1185">Reference proteome</keyword>
<evidence type="ECO:0000256" key="3">
    <source>
        <dbReference type="ARBA" id="ARBA00022989"/>
    </source>
</evidence>
<comment type="similarity">
    <text evidence="5">Belongs to the 4-toluene sulfonate uptake permease (TSUP) (TC 2.A.102) family.</text>
</comment>
<keyword evidence="3 5" id="KW-1133">Transmembrane helix</keyword>
<comment type="caution">
    <text evidence="6">The sequence shown here is derived from an EMBL/GenBank/DDBJ whole genome shotgun (WGS) entry which is preliminary data.</text>
</comment>
<evidence type="ECO:0000256" key="2">
    <source>
        <dbReference type="ARBA" id="ARBA00022692"/>
    </source>
</evidence>
<dbReference type="AlphaFoldDB" id="A0A327WJM6"/>
<sequence>MNSLQWFGFLASLFIGLSLGVLGGGGSILTVPVLVYLLGINPVLSTAYSLFVVGTTSLVGSVNYIKQQQVSFRAAAYFALPSFLAVLLTRKYLLPAIPDPVWSTSMLVVGKDTTLMVLFSLIMLVAAYRMIRPQKTEGQQADESLVVNIPLLIGEGLLVGTLTGLVGAGGGFLIIPALVLLAHLPMKTAVGTSLFIIALNSMVGFLGDVSHLTADWPFLLAFTSLSILGLVLGTRLARYIPGEKLKSIFGWLLLVMGVFILSHEIVQLTRACDFCH</sequence>
<accession>A0A327WJM6</accession>
<dbReference type="OrthoDB" id="8559161at2"/>
<feature type="transmembrane region" description="Helical" evidence="5">
    <location>
        <begin position="188"/>
        <end position="206"/>
    </location>
</feature>
<dbReference type="Pfam" id="PF01925">
    <property type="entry name" value="TauE"/>
    <property type="match status" value="1"/>
</dbReference>
<feature type="transmembrane region" description="Helical" evidence="5">
    <location>
        <begin position="152"/>
        <end position="182"/>
    </location>
</feature>
<feature type="transmembrane region" description="Helical" evidence="5">
    <location>
        <begin position="113"/>
        <end position="131"/>
    </location>
</feature>
<comment type="subcellular location">
    <subcellularLocation>
        <location evidence="5">Cell membrane</location>
        <topology evidence="5">Multi-pass membrane protein</topology>
    </subcellularLocation>
    <subcellularLocation>
        <location evidence="1">Membrane</location>
        <topology evidence="1">Multi-pass membrane protein</topology>
    </subcellularLocation>
</comment>
<dbReference type="InterPro" id="IPR002781">
    <property type="entry name" value="TM_pro_TauE-like"/>
</dbReference>
<keyword evidence="5" id="KW-1003">Cell membrane</keyword>
<dbReference type="RefSeq" id="WP_111631361.1">
    <property type="nucleotide sequence ID" value="NZ_QLMC01000010.1"/>
</dbReference>
<keyword evidence="4 5" id="KW-0472">Membrane</keyword>
<feature type="transmembrane region" description="Helical" evidence="5">
    <location>
        <begin position="218"/>
        <end position="236"/>
    </location>
</feature>
<dbReference type="GO" id="GO:0005886">
    <property type="term" value="C:plasma membrane"/>
    <property type="evidence" value="ECO:0007669"/>
    <property type="project" value="UniProtKB-SubCell"/>
</dbReference>
<dbReference type="Proteomes" id="UP000248790">
    <property type="component" value="Unassembled WGS sequence"/>
</dbReference>
<evidence type="ECO:0000256" key="5">
    <source>
        <dbReference type="RuleBase" id="RU363041"/>
    </source>
</evidence>
<evidence type="ECO:0000313" key="6">
    <source>
        <dbReference type="EMBL" id="RAJ91013.1"/>
    </source>
</evidence>
<evidence type="ECO:0000256" key="4">
    <source>
        <dbReference type="ARBA" id="ARBA00023136"/>
    </source>
</evidence>
<organism evidence="6 7">
    <name type="scientific">Larkinella arboricola</name>
    <dbReference type="NCBI Taxonomy" id="643671"/>
    <lineage>
        <taxon>Bacteria</taxon>
        <taxon>Pseudomonadati</taxon>
        <taxon>Bacteroidota</taxon>
        <taxon>Cytophagia</taxon>
        <taxon>Cytophagales</taxon>
        <taxon>Spirosomataceae</taxon>
        <taxon>Larkinella</taxon>
    </lineage>
</organism>
<feature type="transmembrane region" description="Helical" evidence="5">
    <location>
        <begin position="248"/>
        <end position="266"/>
    </location>
</feature>
<feature type="transmembrane region" description="Helical" evidence="5">
    <location>
        <begin position="74"/>
        <end position="93"/>
    </location>
</feature>
<evidence type="ECO:0000313" key="7">
    <source>
        <dbReference type="Proteomes" id="UP000248790"/>
    </source>
</evidence>
<reference evidence="6 7" key="1">
    <citation type="submission" date="2018-06" db="EMBL/GenBank/DDBJ databases">
        <title>Genomic Encyclopedia of Archaeal and Bacterial Type Strains, Phase II (KMG-II): from individual species to whole genera.</title>
        <authorList>
            <person name="Goeker M."/>
        </authorList>
    </citation>
    <scope>NUCLEOTIDE SEQUENCE [LARGE SCALE GENOMIC DNA]</scope>
    <source>
        <strain evidence="6 7">DSM 21851</strain>
    </source>
</reference>
<name>A0A327WJM6_LARAB</name>
<gene>
    <name evidence="6" type="ORF">LX87_05354</name>
</gene>
<dbReference type="PANTHER" id="PTHR43701">
    <property type="entry name" value="MEMBRANE TRANSPORTER PROTEIN MJ0441-RELATED"/>
    <property type="match status" value="1"/>
</dbReference>
<dbReference type="PANTHER" id="PTHR43701:SF2">
    <property type="entry name" value="MEMBRANE TRANSPORTER PROTEIN YJNA-RELATED"/>
    <property type="match status" value="1"/>
</dbReference>
<proteinExistence type="inferred from homology"/>
<keyword evidence="2 5" id="KW-0812">Transmembrane</keyword>
<dbReference type="InterPro" id="IPR051598">
    <property type="entry name" value="TSUP/Inactive_protease-like"/>
</dbReference>